<evidence type="ECO:0000256" key="6">
    <source>
        <dbReference type="ARBA" id="ARBA00022606"/>
    </source>
</evidence>
<comment type="catalytic activity">
    <reaction evidence="1">
        <text>ATP + protein L-histidine = ADP + protein N-phospho-L-histidine.</text>
        <dbReference type="EC" id="2.7.13.3"/>
    </reaction>
</comment>
<evidence type="ECO:0000313" key="16">
    <source>
        <dbReference type="EMBL" id="RAI58905.1"/>
    </source>
</evidence>
<evidence type="ECO:0000256" key="7">
    <source>
        <dbReference type="ARBA" id="ARBA00022679"/>
    </source>
</evidence>
<evidence type="ECO:0000256" key="8">
    <source>
        <dbReference type="ARBA" id="ARBA00022741"/>
    </source>
</evidence>
<dbReference type="SMART" id="SM00065">
    <property type="entry name" value="GAF"/>
    <property type="match status" value="1"/>
</dbReference>
<dbReference type="InterPro" id="IPR036890">
    <property type="entry name" value="HATPase_C_sf"/>
</dbReference>
<evidence type="ECO:0000256" key="1">
    <source>
        <dbReference type="ARBA" id="ARBA00000085"/>
    </source>
</evidence>
<dbReference type="InterPro" id="IPR005467">
    <property type="entry name" value="His_kinase_dom"/>
</dbReference>
<evidence type="ECO:0000256" key="5">
    <source>
        <dbReference type="ARBA" id="ARBA00022553"/>
    </source>
</evidence>
<proteinExistence type="inferred from homology"/>
<evidence type="ECO:0000259" key="15">
    <source>
        <dbReference type="PROSITE" id="PS50109"/>
    </source>
</evidence>
<dbReference type="GO" id="GO:0005524">
    <property type="term" value="F:ATP binding"/>
    <property type="evidence" value="ECO:0007669"/>
    <property type="project" value="UniProtKB-KW"/>
</dbReference>
<dbReference type="Gene3D" id="3.30.565.10">
    <property type="entry name" value="Histidine kinase-like ATPase, C-terminal domain"/>
    <property type="match status" value="1"/>
</dbReference>
<dbReference type="InterPro" id="IPR013654">
    <property type="entry name" value="PAS_2"/>
</dbReference>
<dbReference type="GO" id="GO:0009881">
    <property type="term" value="F:photoreceptor activity"/>
    <property type="evidence" value="ECO:0007669"/>
    <property type="project" value="UniProtKB-KW"/>
</dbReference>
<dbReference type="GO" id="GO:0004673">
    <property type="term" value="F:protein histidine kinase activity"/>
    <property type="evidence" value="ECO:0007669"/>
    <property type="project" value="UniProtKB-EC"/>
</dbReference>
<dbReference type="SUPFAM" id="SSF55781">
    <property type="entry name" value="GAF domain-like"/>
    <property type="match status" value="2"/>
</dbReference>
<evidence type="ECO:0000256" key="4">
    <source>
        <dbReference type="ARBA" id="ARBA00022543"/>
    </source>
</evidence>
<keyword evidence="12" id="KW-0902">Two-component regulatory system</keyword>
<dbReference type="InterPro" id="IPR013767">
    <property type="entry name" value="PAS_fold"/>
</dbReference>
<dbReference type="Pfam" id="PF00360">
    <property type="entry name" value="PHY"/>
    <property type="match status" value="1"/>
</dbReference>
<organism evidence="16 17">
    <name type="scientific">Roseicella frigidaeris</name>
    <dbReference type="NCBI Taxonomy" id="2230885"/>
    <lineage>
        <taxon>Bacteria</taxon>
        <taxon>Pseudomonadati</taxon>
        <taxon>Pseudomonadota</taxon>
        <taxon>Alphaproteobacteria</taxon>
        <taxon>Acetobacterales</taxon>
        <taxon>Roseomonadaceae</taxon>
        <taxon>Roseicella</taxon>
    </lineage>
</organism>
<comment type="similarity">
    <text evidence="2">In the N-terminal section; belongs to the phytochrome family.</text>
</comment>
<comment type="caution">
    <text evidence="16">The sequence shown here is derived from an EMBL/GenBank/DDBJ whole genome shotgun (WGS) entry which is preliminary data.</text>
</comment>
<dbReference type="EMBL" id="QLIX01000007">
    <property type="protein sequence ID" value="RAI58905.1"/>
    <property type="molecule type" value="Genomic_DNA"/>
</dbReference>
<accession>A0A327M8Y5</accession>
<keyword evidence="9 16" id="KW-0418">Kinase</keyword>
<dbReference type="SUPFAM" id="SSF55785">
    <property type="entry name" value="PYP-like sensor domain (PAS domain)"/>
    <property type="match status" value="2"/>
</dbReference>
<evidence type="ECO:0000256" key="2">
    <source>
        <dbReference type="ARBA" id="ARBA00006402"/>
    </source>
</evidence>
<dbReference type="SMART" id="SM00911">
    <property type="entry name" value="HWE_HK"/>
    <property type="match status" value="1"/>
</dbReference>
<keyword evidence="11" id="KW-0157">Chromophore</keyword>
<dbReference type="Gene3D" id="3.30.450.40">
    <property type="match status" value="1"/>
</dbReference>
<dbReference type="RefSeq" id="WP_111470127.1">
    <property type="nucleotide sequence ID" value="NZ_QLIX01000007.1"/>
</dbReference>
<reference evidence="17" key="1">
    <citation type="submission" date="2018-06" db="EMBL/GenBank/DDBJ databases">
        <authorList>
            <person name="Khan S.A."/>
        </authorList>
    </citation>
    <scope>NUCLEOTIDE SEQUENCE [LARGE SCALE GENOMIC DNA]</scope>
    <source>
        <strain evidence="17">DB-1506</strain>
    </source>
</reference>
<evidence type="ECO:0000256" key="10">
    <source>
        <dbReference type="ARBA" id="ARBA00022840"/>
    </source>
</evidence>
<evidence type="ECO:0000256" key="3">
    <source>
        <dbReference type="ARBA" id="ARBA00012438"/>
    </source>
</evidence>
<dbReference type="InterPro" id="IPR029016">
    <property type="entry name" value="GAF-like_dom_sf"/>
</dbReference>
<dbReference type="InterPro" id="IPR003594">
    <property type="entry name" value="HATPase_dom"/>
</dbReference>
<dbReference type="PRINTS" id="PR01033">
    <property type="entry name" value="PHYTOCHROME"/>
</dbReference>
<feature type="domain" description="Phytochrome chromophore attachment site" evidence="14">
    <location>
        <begin position="308"/>
        <end position="467"/>
    </location>
</feature>
<dbReference type="PANTHER" id="PTHR43065:SF10">
    <property type="entry name" value="PEROXIDE STRESS-ACTIVATED HISTIDINE KINASE MAK3"/>
    <property type="match status" value="1"/>
</dbReference>
<dbReference type="PROSITE" id="PS50046">
    <property type="entry name" value="PHYTOCHROME_2"/>
    <property type="match status" value="1"/>
</dbReference>
<dbReference type="SUPFAM" id="SSF55874">
    <property type="entry name" value="ATPase domain of HSP90 chaperone/DNA topoisomerase II/histidine kinase"/>
    <property type="match status" value="1"/>
</dbReference>
<keyword evidence="10" id="KW-0067">ATP-binding</keyword>
<sequence length="896" mass="96945">MRPAGGQDPVPKAGPDPTLAAVLAGLDSLSPAELDALPFGVIQLDGAGRVLVCNAVESRLSGRPVAAMLGRDFFREIASCTDLPGYRGRFLEGVRSGRLDEQFRFTFGFEPQPLHVQVHLRRASQPDRYWIVHRPLGLLPPSRQRLAADAALDAVGRRARAEPVDPDICAREPIHLVGAVQPHAAMLACDPATDALVVRACSDSLEDLLEGVGPDQAIGQALAALLPAEVVAGIRQALETGALQDPARPLRCRLHLGGREVACLATAHLHDGRLVIELERLPERPLDFHEASAMQAQAAIVRLREAHGLLQAAAAAARELRAMTGFERVLVYRFDPDWNGEAIAEDKAADWDHSLQGLRFPASDIPAQARALYARGPARFVVDRDAVPSTVRAETRPANETIDLSFAQARALSPIHLEYQRNLGVNGSMSLSILVDGRLWGLVIGHHRRPHYITPETRALAGLVADAFALRIQELESRAAWREQEASLELRNALVKRMAASDDFVAALTDGAAAGEVSLVDLFGATGAAVVAEGRAAILGQTPPVGMLLALMEHLRRTLPAGQRVFVTDQLAAQFPPVAPWRAMASGLLAVFLGPEAGRDNLLLWFRPELVSTVVWGGDPRKPVLTDGATQTVLPRRSFERWVEERRGRSAPWSSWQVDMADTFAAGITGVVLRQGRRIAELTAKQEVLARALEQKEVLAREVDHRVKNSLQIVASVMRLQARRVNDPQAAAAFNDTYARVMSVARVHDSLQQSEDIENVDFGETLRRLCDDLAVGVAGAEQRLDVTAESGVMVPSRTAVALSLVAAELVTNALKYAYAPEEPGRVEVRVRSRAVGGVELRVCDFGRGLPIDWDSRVRTDGGGLGMRLVRAMLERVGAAMEVTTLGTPGTCFTVAA</sequence>
<dbReference type="InterPro" id="IPR003018">
    <property type="entry name" value="GAF"/>
</dbReference>
<dbReference type="InterPro" id="IPR013515">
    <property type="entry name" value="Phytochrome_cen-reg"/>
</dbReference>
<dbReference type="EC" id="2.7.13.3" evidence="3"/>
<dbReference type="Gene3D" id="3.30.450.20">
    <property type="entry name" value="PAS domain"/>
    <property type="match status" value="3"/>
</dbReference>
<keyword evidence="6" id="KW-0716">Sensory transduction</keyword>
<evidence type="ECO:0000256" key="11">
    <source>
        <dbReference type="ARBA" id="ARBA00022991"/>
    </source>
</evidence>
<dbReference type="InterPro" id="IPR011102">
    <property type="entry name" value="Sig_transdc_His_kinase_HWE"/>
</dbReference>
<evidence type="ECO:0000313" key="17">
    <source>
        <dbReference type="Proteomes" id="UP000249065"/>
    </source>
</evidence>
<keyword evidence="17" id="KW-1185">Reference proteome</keyword>
<evidence type="ECO:0000256" key="9">
    <source>
        <dbReference type="ARBA" id="ARBA00022777"/>
    </source>
</evidence>
<feature type="domain" description="Histidine kinase" evidence="15">
    <location>
        <begin position="702"/>
        <end position="896"/>
    </location>
</feature>
<dbReference type="InterPro" id="IPR011495">
    <property type="entry name" value="Sig_transdc_His_kin_sub2_dim/P"/>
</dbReference>
<dbReference type="InterPro" id="IPR043150">
    <property type="entry name" value="Phytochrome_PHY_sf"/>
</dbReference>
<dbReference type="GO" id="GO:0009584">
    <property type="term" value="P:detection of visible light"/>
    <property type="evidence" value="ECO:0007669"/>
    <property type="project" value="InterPro"/>
</dbReference>
<dbReference type="Gene3D" id="3.30.450.270">
    <property type="match status" value="1"/>
</dbReference>
<dbReference type="GO" id="GO:0000160">
    <property type="term" value="P:phosphorelay signal transduction system"/>
    <property type="evidence" value="ECO:0007669"/>
    <property type="project" value="UniProtKB-KW"/>
</dbReference>
<dbReference type="Pfam" id="PF08446">
    <property type="entry name" value="PAS_2"/>
    <property type="match status" value="1"/>
</dbReference>
<dbReference type="AlphaFoldDB" id="A0A327M8Y5"/>
<gene>
    <name evidence="16" type="ORF">DOO78_12080</name>
</gene>
<keyword evidence="5" id="KW-0597">Phosphoprotein</keyword>
<keyword evidence="13" id="KW-0675">Receptor</keyword>
<dbReference type="PROSITE" id="PS50109">
    <property type="entry name" value="HIS_KIN"/>
    <property type="match status" value="1"/>
</dbReference>
<name>A0A327M8Y5_9PROT</name>
<dbReference type="Pfam" id="PF02518">
    <property type="entry name" value="HATPase_c"/>
    <property type="match status" value="1"/>
</dbReference>
<dbReference type="Proteomes" id="UP000249065">
    <property type="component" value="Unassembled WGS sequence"/>
</dbReference>
<dbReference type="Pfam" id="PF01590">
    <property type="entry name" value="GAF"/>
    <property type="match status" value="1"/>
</dbReference>
<dbReference type="OrthoDB" id="5287260at2"/>
<evidence type="ECO:0000256" key="12">
    <source>
        <dbReference type="ARBA" id="ARBA00023012"/>
    </source>
</evidence>
<dbReference type="GO" id="GO:0006355">
    <property type="term" value="P:regulation of DNA-templated transcription"/>
    <property type="evidence" value="ECO:0007669"/>
    <property type="project" value="InterPro"/>
</dbReference>
<evidence type="ECO:0000259" key="14">
    <source>
        <dbReference type="PROSITE" id="PS50046"/>
    </source>
</evidence>
<protein>
    <recommendedName>
        <fullName evidence="3">histidine kinase</fullName>
        <ecNumber evidence="3">2.7.13.3</ecNumber>
    </recommendedName>
</protein>
<keyword evidence="4" id="KW-0600">Photoreceptor protein</keyword>
<evidence type="ECO:0000256" key="13">
    <source>
        <dbReference type="ARBA" id="ARBA00023170"/>
    </source>
</evidence>
<keyword evidence="7" id="KW-0808">Transferase</keyword>
<dbReference type="SMART" id="SM00387">
    <property type="entry name" value="HATPase_c"/>
    <property type="match status" value="1"/>
</dbReference>
<dbReference type="Pfam" id="PF00989">
    <property type="entry name" value="PAS"/>
    <property type="match status" value="1"/>
</dbReference>
<dbReference type="InterPro" id="IPR016132">
    <property type="entry name" value="Phyto_chromo_attachment"/>
</dbReference>
<dbReference type="Pfam" id="PF07568">
    <property type="entry name" value="HisKA_2"/>
    <property type="match status" value="1"/>
</dbReference>
<keyword evidence="8" id="KW-0547">Nucleotide-binding</keyword>
<dbReference type="InterPro" id="IPR001294">
    <property type="entry name" value="Phytochrome"/>
</dbReference>
<dbReference type="PANTHER" id="PTHR43065">
    <property type="entry name" value="SENSOR HISTIDINE KINASE"/>
    <property type="match status" value="1"/>
</dbReference>
<dbReference type="InterPro" id="IPR035965">
    <property type="entry name" value="PAS-like_dom_sf"/>
</dbReference>